<keyword evidence="4" id="KW-1185">Reference proteome</keyword>
<feature type="domain" description="Cupin type-2" evidence="2">
    <location>
        <begin position="45"/>
        <end position="112"/>
    </location>
</feature>
<protein>
    <submittedName>
        <fullName evidence="3">Cupin domain-containing protein</fullName>
    </submittedName>
</protein>
<name>A0A953N609_9BURK</name>
<keyword evidence="1" id="KW-0479">Metal-binding</keyword>
<evidence type="ECO:0000256" key="1">
    <source>
        <dbReference type="ARBA" id="ARBA00022723"/>
    </source>
</evidence>
<dbReference type="GO" id="GO:0046872">
    <property type="term" value="F:metal ion binding"/>
    <property type="evidence" value="ECO:0007669"/>
    <property type="project" value="UniProtKB-KW"/>
</dbReference>
<dbReference type="InterPro" id="IPR051610">
    <property type="entry name" value="GPI/OXD"/>
</dbReference>
<dbReference type="RefSeq" id="WP_259659989.1">
    <property type="nucleotide sequence ID" value="NZ_JAHXRI010000004.1"/>
</dbReference>
<sequence>MTSKYLIREDSVQAYSPANHHETSNRRLIGADNVGAKNLEMILGTISRGGGALPHAHPGLEQVCYLLHGTARVEVNGEAFDMVAGDTCFFPADAMHVFSVTSDEPARVLVIYGPPYGEHPDRVRR</sequence>
<proteinExistence type="predicted"/>
<dbReference type="CDD" id="cd02209">
    <property type="entry name" value="cupin_XRE_C"/>
    <property type="match status" value="1"/>
</dbReference>
<evidence type="ECO:0000313" key="4">
    <source>
        <dbReference type="Proteomes" id="UP000739565"/>
    </source>
</evidence>
<dbReference type="Proteomes" id="UP000739565">
    <property type="component" value="Unassembled WGS sequence"/>
</dbReference>
<evidence type="ECO:0000313" key="3">
    <source>
        <dbReference type="EMBL" id="MBZ1349571.1"/>
    </source>
</evidence>
<accession>A0A953N609</accession>
<organism evidence="3 4">
    <name type="scientific">Zwartia hollandica</name>
    <dbReference type="NCBI Taxonomy" id="324606"/>
    <lineage>
        <taxon>Bacteria</taxon>
        <taxon>Pseudomonadati</taxon>
        <taxon>Pseudomonadota</taxon>
        <taxon>Betaproteobacteria</taxon>
        <taxon>Burkholderiales</taxon>
        <taxon>Alcaligenaceae</taxon>
        <taxon>Zwartia</taxon>
    </lineage>
</organism>
<dbReference type="PANTHER" id="PTHR35848">
    <property type="entry name" value="OXALATE-BINDING PROTEIN"/>
    <property type="match status" value="1"/>
</dbReference>
<dbReference type="InterPro" id="IPR013096">
    <property type="entry name" value="Cupin_2"/>
</dbReference>
<dbReference type="Pfam" id="PF07883">
    <property type="entry name" value="Cupin_2"/>
    <property type="match status" value="1"/>
</dbReference>
<evidence type="ECO:0000259" key="2">
    <source>
        <dbReference type="Pfam" id="PF07883"/>
    </source>
</evidence>
<gene>
    <name evidence="3" type="ORF">KZZ10_02840</name>
</gene>
<dbReference type="InterPro" id="IPR011051">
    <property type="entry name" value="RmlC_Cupin_sf"/>
</dbReference>
<reference evidence="3" key="1">
    <citation type="submission" date="2021-07" db="EMBL/GenBank/DDBJ databases">
        <title>New genus and species of the family Alcaligenaceae.</title>
        <authorList>
            <person name="Hahn M.W."/>
        </authorList>
    </citation>
    <scope>NUCLEOTIDE SEQUENCE</scope>
    <source>
        <strain evidence="3">LF4-65</strain>
    </source>
</reference>
<comment type="caution">
    <text evidence="3">The sequence shown here is derived from an EMBL/GenBank/DDBJ whole genome shotgun (WGS) entry which is preliminary data.</text>
</comment>
<dbReference type="Gene3D" id="2.60.120.10">
    <property type="entry name" value="Jelly Rolls"/>
    <property type="match status" value="1"/>
</dbReference>
<dbReference type="SUPFAM" id="SSF51182">
    <property type="entry name" value="RmlC-like cupins"/>
    <property type="match status" value="1"/>
</dbReference>
<dbReference type="EMBL" id="JAHXRI010000004">
    <property type="protein sequence ID" value="MBZ1349571.1"/>
    <property type="molecule type" value="Genomic_DNA"/>
</dbReference>
<dbReference type="InterPro" id="IPR014710">
    <property type="entry name" value="RmlC-like_jellyroll"/>
</dbReference>
<dbReference type="AlphaFoldDB" id="A0A953N609"/>